<reference evidence="7" key="1">
    <citation type="submission" date="2016-02" db="EMBL/GenBank/DDBJ databases">
        <title>Draft Genome Sequence of Sporotomaculum syntrophicum Strain FB, a Syntrophic Benzoate Degrader.</title>
        <authorList>
            <person name="Nobu M.K."/>
            <person name="Narihiro T."/>
            <person name="Qiu Y.-L."/>
            <person name="Ohashi A."/>
            <person name="Liu W.-T."/>
            <person name="Yuji S."/>
        </authorList>
    </citation>
    <scope>NUCLEOTIDE SEQUENCE</scope>
    <source>
        <strain evidence="7">FB</strain>
    </source>
</reference>
<keyword evidence="3 6" id="KW-0812">Transmembrane</keyword>
<dbReference type="GO" id="GO:0015628">
    <property type="term" value="P:protein secretion by the type II secretion system"/>
    <property type="evidence" value="ECO:0007669"/>
    <property type="project" value="InterPro"/>
</dbReference>
<dbReference type="AlphaFoldDB" id="A0A9D2WSI9"/>
<dbReference type="InterPro" id="IPR000983">
    <property type="entry name" value="Bac_GSPG_pilin"/>
</dbReference>
<keyword evidence="2" id="KW-0488">Methylation</keyword>
<evidence type="ECO:0000313" key="7">
    <source>
        <dbReference type="EMBL" id="KAF1086573.1"/>
    </source>
</evidence>
<evidence type="ECO:0000313" key="8">
    <source>
        <dbReference type="Proteomes" id="UP000798488"/>
    </source>
</evidence>
<dbReference type="Pfam" id="PF07963">
    <property type="entry name" value="N_methyl"/>
    <property type="match status" value="1"/>
</dbReference>
<evidence type="ECO:0000256" key="5">
    <source>
        <dbReference type="ARBA" id="ARBA00023136"/>
    </source>
</evidence>
<dbReference type="RefSeq" id="WP_161820719.1">
    <property type="nucleotide sequence ID" value="NZ_LSRS01000001.1"/>
</dbReference>
<dbReference type="NCBIfam" id="TIGR02532">
    <property type="entry name" value="IV_pilin_GFxxxE"/>
    <property type="match status" value="1"/>
</dbReference>
<evidence type="ECO:0000256" key="3">
    <source>
        <dbReference type="ARBA" id="ARBA00022692"/>
    </source>
</evidence>
<evidence type="ECO:0000256" key="2">
    <source>
        <dbReference type="ARBA" id="ARBA00022481"/>
    </source>
</evidence>
<keyword evidence="8" id="KW-1185">Reference proteome</keyword>
<gene>
    <name evidence="7" type="ORF">SPSYN_00292</name>
</gene>
<dbReference type="InterPro" id="IPR045584">
    <property type="entry name" value="Pilin-like"/>
</dbReference>
<evidence type="ECO:0000256" key="1">
    <source>
        <dbReference type="ARBA" id="ARBA00004167"/>
    </source>
</evidence>
<dbReference type="EMBL" id="LSRS01000001">
    <property type="protein sequence ID" value="KAF1086573.1"/>
    <property type="molecule type" value="Genomic_DNA"/>
</dbReference>
<dbReference type="GO" id="GO:0015627">
    <property type="term" value="C:type II protein secretion system complex"/>
    <property type="evidence" value="ECO:0007669"/>
    <property type="project" value="InterPro"/>
</dbReference>
<keyword evidence="4 6" id="KW-1133">Transmembrane helix</keyword>
<protein>
    <submittedName>
        <fullName evidence="7">Major pilin subunit</fullName>
    </submittedName>
</protein>
<dbReference type="PANTHER" id="PTHR30093">
    <property type="entry name" value="GENERAL SECRETION PATHWAY PROTEIN G"/>
    <property type="match status" value="1"/>
</dbReference>
<sequence>MKSVQERAFLSYRHNNPLLNHSGFNLVELMVVVAIIAVLLAVAVPVYEAVKTYAAEEANEANMRIIHGAVQMYIADHGVPDGAFTSEQWEEKLKTYLMQEWPDPPPGYAGRYKVNGGFQNYTISGVTKAHKNKE</sequence>
<comment type="caution">
    <text evidence="7">The sequence shown here is derived from an EMBL/GenBank/DDBJ whole genome shotgun (WGS) entry which is preliminary data.</text>
</comment>
<dbReference type="Proteomes" id="UP000798488">
    <property type="component" value="Unassembled WGS sequence"/>
</dbReference>
<name>A0A9D2WSI9_9FIRM</name>
<comment type="subcellular location">
    <subcellularLocation>
        <location evidence="1">Membrane</location>
        <topology evidence="1">Single-pass membrane protein</topology>
    </subcellularLocation>
</comment>
<dbReference type="PRINTS" id="PR00813">
    <property type="entry name" value="BCTERIALGSPG"/>
</dbReference>
<evidence type="ECO:0000256" key="4">
    <source>
        <dbReference type="ARBA" id="ARBA00022989"/>
    </source>
</evidence>
<organism evidence="7 8">
    <name type="scientific">Sporotomaculum syntrophicum</name>
    <dbReference type="NCBI Taxonomy" id="182264"/>
    <lineage>
        <taxon>Bacteria</taxon>
        <taxon>Bacillati</taxon>
        <taxon>Bacillota</taxon>
        <taxon>Clostridia</taxon>
        <taxon>Eubacteriales</taxon>
        <taxon>Desulfallaceae</taxon>
        <taxon>Sporotomaculum</taxon>
    </lineage>
</organism>
<dbReference type="SUPFAM" id="SSF54523">
    <property type="entry name" value="Pili subunits"/>
    <property type="match status" value="1"/>
</dbReference>
<dbReference type="GO" id="GO:0016020">
    <property type="term" value="C:membrane"/>
    <property type="evidence" value="ECO:0007669"/>
    <property type="project" value="UniProtKB-SubCell"/>
</dbReference>
<evidence type="ECO:0000256" key="6">
    <source>
        <dbReference type="SAM" id="Phobius"/>
    </source>
</evidence>
<dbReference type="Gene3D" id="3.30.700.10">
    <property type="entry name" value="Glycoprotein, Type 4 Pilin"/>
    <property type="match status" value="1"/>
</dbReference>
<keyword evidence="5 6" id="KW-0472">Membrane</keyword>
<proteinExistence type="predicted"/>
<dbReference type="InterPro" id="IPR012902">
    <property type="entry name" value="N_methyl_site"/>
</dbReference>
<feature type="transmembrane region" description="Helical" evidence="6">
    <location>
        <begin position="26"/>
        <end position="47"/>
    </location>
</feature>
<dbReference type="PANTHER" id="PTHR30093:SF44">
    <property type="entry name" value="TYPE II SECRETION SYSTEM CORE PROTEIN G"/>
    <property type="match status" value="1"/>
</dbReference>
<accession>A0A9D2WSI9</accession>